<protein>
    <submittedName>
        <fullName evidence="1">Uncharacterized protein</fullName>
    </submittedName>
</protein>
<sequence>MTWWLVLFVLIDGQWVPGADLTPEGWSPRAYDTREECMERRDFAEESLAGLRDVDDSKWFCTRDRDAALSELEAEAGQ</sequence>
<proteinExistence type="predicted"/>
<evidence type="ECO:0000313" key="2">
    <source>
        <dbReference type="Proteomes" id="UP000593594"/>
    </source>
</evidence>
<accession>A0A7S8C7H2</accession>
<organism evidence="1 2">
    <name type="scientific">Kaustia mangrovi</name>
    <dbReference type="NCBI Taxonomy" id="2593653"/>
    <lineage>
        <taxon>Bacteria</taxon>
        <taxon>Pseudomonadati</taxon>
        <taxon>Pseudomonadota</taxon>
        <taxon>Alphaproteobacteria</taxon>
        <taxon>Hyphomicrobiales</taxon>
        <taxon>Parvibaculaceae</taxon>
        <taxon>Kaustia</taxon>
    </lineage>
</organism>
<dbReference type="Proteomes" id="UP000593594">
    <property type="component" value="Chromosome"/>
</dbReference>
<reference evidence="1 2" key="1">
    <citation type="submission" date="2020-06" db="EMBL/GenBank/DDBJ databases">
        <title>Genome sequence of 2 isolates from Red Sea Mangroves.</title>
        <authorList>
            <person name="Sefrji F."/>
            <person name="Michoud G."/>
            <person name="Merlino G."/>
            <person name="Daffonchio D."/>
        </authorList>
    </citation>
    <scope>NUCLEOTIDE SEQUENCE [LARGE SCALE GENOMIC DNA]</scope>
    <source>
        <strain evidence="1 2">R1DC25</strain>
    </source>
</reference>
<dbReference type="AlphaFoldDB" id="A0A7S8C7H2"/>
<evidence type="ECO:0000313" key="1">
    <source>
        <dbReference type="EMBL" id="QPC44830.1"/>
    </source>
</evidence>
<dbReference type="KEGG" id="kmn:HW532_20285"/>
<dbReference type="EMBL" id="CP058214">
    <property type="protein sequence ID" value="QPC44830.1"/>
    <property type="molecule type" value="Genomic_DNA"/>
</dbReference>
<dbReference type="RefSeq" id="WP_213162199.1">
    <property type="nucleotide sequence ID" value="NZ_CP058214.1"/>
</dbReference>
<keyword evidence="2" id="KW-1185">Reference proteome</keyword>
<gene>
    <name evidence="1" type="ORF">HW532_20285</name>
</gene>
<name>A0A7S8C7H2_9HYPH</name>